<keyword evidence="2" id="KW-1185">Reference proteome</keyword>
<reference evidence="1" key="1">
    <citation type="journal article" date="2022" name="bioRxiv">
        <title>Sequencing and chromosome-scale assembly of the giantPleurodeles waltlgenome.</title>
        <authorList>
            <person name="Brown T."/>
            <person name="Elewa A."/>
            <person name="Iarovenko S."/>
            <person name="Subramanian E."/>
            <person name="Araus A.J."/>
            <person name="Petzold A."/>
            <person name="Susuki M."/>
            <person name="Suzuki K.-i.T."/>
            <person name="Hayashi T."/>
            <person name="Toyoda A."/>
            <person name="Oliveira C."/>
            <person name="Osipova E."/>
            <person name="Leigh N.D."/>
            <person name="Simon A."/>
            <person name="Yun M.H."/>
        </authorList>
    </citation>
    <scope>NUCLEOTIDE SEQUENCE</scope>
    <source>
        <strain evidence="1">20211129_DDA</strain>
        <tissue evidence="1">Liver</tissue>
    </source>
</reference>
<sequence>MAVIGAGEAGKQRQQQWRQQRQKEQFKTNLGKEGFIKVEGPRGSRVLGRAAPWGRAAMDLKRGWEAAARIPLWGRGGRVSTSHVSSLTRLDKDTGLDIQGTVFVPTLIEQQKADPVEFVVVGGKRSIEGGPRIITKESGLQRKSWRSTVYALRSGRRIFGSKEKAKDLLVKEAIQLLPETEGVHGRDKNCDTPKYRCSNRPKVTPSLRTYFRVLPKSQVDVFDSNGQGGSREPRVGADLRSGLVDRAEVAEMAGRASGRDP</sequence>
<organism evidence="1 2">
    <name type="scientific">Pleurodeles waltl</name>
    <name type="common">Iberian ribbed newt</name>
    <dbReference type="NCBI Taxonomy" id="8319"/>
    <lineage>
        <taxon>Eukaryota</taxon>
        <taxon>Metazoa</taxon>
        <taxon>Chordata</taxon>
        <taxon>Craniata</taxon>
        <taxon>Vertebrata</taxon>
        <taxon>Euteleostomi</taxon>
        <taxon>Amphibia</taxon>
        <taxon>Batrachia</taxon>
        <taxon>Caudata</taxon>
        <taxon>Salamandroidea</taxon>
        <taxon>Salamandridae</taxon>
        <taxon>Pleurodelinae</taxon>
        <taxon>Pleurodeles</taxon>
    </lineage>
</organism>
<dbReference type="AlphaFoldDB" id="A0AAV7QDW4"/>
<gene>
    <name evidence="1" type="ORF">NDU88_005098</name>
</gene>
<proteinExistence type="predicted"/>
<accession>A0AAV7QDW4</accession>
<protein>
    <submittedName>
        <fullName evidence="1">Uncharacterized protein</fullName>
    </submittedName>
</protein>
<name>A0AAV7QDW4_PLEWA</name>
<evidence type="ECO:0000313" key="2">
    <source>
        <dbReference type="Proteomes" id="UP001066276"/>
    </source>
</evidence>
<dbReference type="Proteomes" id="UP001066276">
    <property type="component" value="Chromosome 6"/>
</dbReference>
<comment type="caution">
    <text evidence="1">The sequence shown here is derived from an EMBL/GenBank/DDBJ whole genome shotgun (WGS) entry which is preliminary data.</text>
</comment>
<dbReference type="EMBL" id="JANPWB010000010">
    <property type="protein sequence ID" value="KAJ1138717.1"/>
    <property type="molecule type" value="Genomic_DNA"/>
</dbReference>
<evidence type="ECO:0000313" key="1">
    <source>
        <dbReference type="EMBL" id="KAJ1138717.1"/>
    </source>
</evidence>